<protein>
    <submittedName>
        <fullName evidence="1">Uncharacterized protein</fullName>
    </submittedName>
</protein>
<gene>
    <name evidence="1" type="ORF">UFOVP395_161</name>
</gene>
<sequence>MKNVMKLKDQEILYAYLEGRHCADDDERDNGRFYMKMALDLATRDLNLWNMFTTGYHERIIQNGN</sequence>
<dbReference type="EMBL" id="LR796380">
    <property type="protein sequence ID" value="CAB4140826.1"/>
    <property type="molecule type" value="Genomic_DNA"/>
</dbReference>
<name>A0A6J5M6P3_9CAUD</name>
<accession>A0A6J5M6P3</accession>
<proteinExistence type="predicted"/>
<evidence type="ECO:0000313" key="1">
    <source>
        <dbReference type="EMBL" id="CAB4140826.1"/>
    </source>
</evidence>
<reference evidence="1" key="1">
    <citation type="submission" date="2020-04" db="EMBL/GenBank/DDBJ databases">
        <authorList>
            <person name="Chiriac C."/>
            <person name="Salcher M."/>
            <person name="Ghai R."/>
            <person name="Kavagutti S V."/>
        </authorList>
    </citation>
    <scope>NUCLEOTIDE SEQUENCE</scope>
</reference>
<organism evidence="1">
    <name type="scientific">uncultured Caudovirales phage</name>
    <dbReference type="NCBI Taxonomy" id="2100421"/>
    <lineage>
        <taxon>Viruses</taxon>
        <taxon>Duplodnaviria</taxon>
        <taxon>Heunggongvirae</taxon>
        <taxon>Uroviricota</taxon>
        <taxon>Caudoviricetes</taxon>
        <taxon>Peduoviridae</taxon>
        <taxon>Maltschvirus</taxon>
        <taxon>Maltschvirus maltsch</taxon>
    </lineage>
</organism>